<evidence type="ECO:0000313" key="1">
    <source>
        <dbReference type="EMBL" id="GJT73248.1"/>
    </source>
</evidence>
<gene>
    <name evidence="1" type="ORF">Tco_1032534</name>
    <name evidence="2" type="ORF">Tco_1033060</name>
</gene>
<name>A0ABQ5GD61_9ASTR</name>
<sequence length="75" mass="8395">MNELHVRLNILRLTISPEACSFMLCDLDFEPLTLSLTSMPSCDLESLTNILILCLILKASDQSLRKSLSLNLELS</sequence>
<evidence type="ECO:0000313" key="2">
    <source>
        <dbReference type="EMBL" id="GJT73774.1"/>
    </source>
</evidence>
<keyword evidence="3" id="KW-1185">Reference proteome</keyword>
<proteinExistence type="predicted"/>
<organism evidence="1 3">
    <name type="scientific">Tanacetum coccineum</name>
    <dbReference type="NCBI Taxonomy" id="301880"/>
    <lineage>
        <taxon>Eukaryota</taxon>
        <taxon>Viridiplantae</taxon>
        <taxon>Streptophyta</taxon>
        <taxon>Embryophyta</taxon>
        <taxon>Tracheophyta</taxon>
        <taxon>Spermatophyta</taxon>
        <taxon>Magnoliopsida</taxon>
        <taxon>eudicotyledons</taxon>
        <taxon>Gunneridae</taxon>
        <taxon>Pentapetalae</taxon>
        <taxon>asterids</taxon>
        <taxon>campanulids</taxon>
        <taxon>Asterales</taxon>
        <taxon>Asteraceae</taxon>
        <taxon>Asteroideae</taxon>
        <taxon>Anthemideae</taxon>
        <taxon>Anthemidinae</taxon>
        <taxon>Tanacetum</taxon>
    </lineage>
</organism>
<dbReference type="EMBL" id="BQNB010018382">
    <property type="protein sequence ID" value="GJT73774.1"/>
    <property type="molecule type" value="Genomic_DNA"/>
</dbReference>
<dbReference type="EMBL" id="BQNB010018334">
    <property type="protein sequence ID" value="GJT73248.1"/>
    <property type="molecule type" value="Genomic_DNA"/>
</dbReference>
<reference evidence="1" key="2">
    <citation type="submission" date="2022-01" db="EMBL/GenBank/DDBJ databases">
        <authorList>
            <person name="Yamashiro T."/>
            <person name="Shiraishi A."/>
            <person name="Satake H."/>
            <person name="Nakayama K."/>
        </authorList>
    </citation>
    <scope>NUCLEOTIDE SEQUENCE</scope>
</reference>
<dbReference type="Proteomes" id="UP001151760">
    <property type="component" value="Unassembled WGS sequence"/>
</dbReference>
<accession>A0ABQ5GD61</accession>
<evidence type="ECO:0000313" key="3">
    <source>
        <dbReference type="Proteomes" id="UP001151760"/>
    </source>
</evidence>
<reference evidence="1" key="1">
    <citation type="journal article" date="2022" name="Int. J. Mol. Sci.">
        <title>Draft Genome of Tanacetum Coccineum: Genomic Comparison of Closely Related Tanacetum-Family Plants.</title>
        <authorList>
            <person name="Yamashiro T."/>
            <person name="Shiraishi A."/>
            <person name="Nakayama K."/>
            <person name="Satake H."/>
        </authorList>
    </citation>
    <scope>NUCLEOTIDE SEQUENCE</scope>
</reference>
<comment type="caution">
    <text evidence="1">The sequence shown here is derived from an EMBL/GenBank/DDBJ whole genome shotgun (WGS) entry which is preliminary data.</text>
</comment>
<protein>
    <submittedName>
        <fullName evidence="1">Uncharacterized protein</fullName>
    </submittedName>
</protein>